<dbReference type="PANTHER" id="PTHR44163:SF1">
    <property type="entry name" value="U3 SMALL NUCLEOLAR RNA-ASSOCIATED PROTEIN 4 HOMOLOG"/>
    <property type="match status" value="1"/>
</dbReference>
<dbReference type="Gene3D" id="2.130.10.10">
    <property type="entry name" value="YVTN repeat-like/Quinoprotein amine dehydrogenase"/>
    <property type="match status" value="3"/>
</dbReference>
<dbReference type="GO" id="GO:0032040">
    <property type="term" value="C:small-subunit processome"/>
    <property type="evidence" value="ECO:0007669"/>
    <property type="project" value="TreeGrafter"/>
</dbReference>
<sequence length="883" mass="96928">MQVHRCRFVEYVPSAISALAFTPRTARPRLACARANGDIDVWNPVGNWLMEKTIPGGWNQSVECLAWVHNTPDESDSESEDEDVVEEEMGETSEPNPAPKPPRLPSHSKILPRLFSSGLNAVVTEYNLASLRPVGTVACPGGAVWSMAVNPRSTMLAVGCDDGTPRLLDVSEGEFRFLRALDRGAGRILAIAWSHDGKELWAGHSDGCIRRWNVETGRILARLTLDSQRGRKDDTLVWALTVLPDGTVVSGDSMGTVTFWDARTGTVIQRFPKAHFADVLCVVASEAGDVVYTGGVDRKIVQFRLTEMGGTGSRHRWVLSGDRRYHSHDIRSIALWETSPVAAIVSGGVDTQMIIAGADKFPMGSVKRMSPFPTRSAVEVCRRKRWVAWRHDRGVKVWRLGECATTYASKLEAFQQLDVASRPQCLFEINVASEARLTCSAISESGEWIALGTIEEVKVFRTKDDGHSLPVIRKHRPTISALSSVPGAFSLAFTPDSRRLVVASPEGLVSVVEVASGEVLATWNKLSGTTVVHLAVSADGQWVAAAGVWERATGTKAQVEVWNLDSMRHDHTLPQPPSHPIHVSFVSHPPATIVVVTHPRHLYLYDVEHRRMADWSNLYNSPLESQIPDRFARGAEPLVGVAHPVPARTNNKGLLQSQNSIAVWGPSGVTWIDLSRHPGGSRVEAKLKRKRDGDTPTPTPQEEEVPKVEVQTGPKISKRQQKKNRKAKKGPNEIVHPTLDDEVGTEPEPVSSADELPHANGTVENGESEDVVVMNTDDEENAALNFMDIDDGNDLPDADRVPEVEQEKEVNAVEARPGVPKAASKEVKGHGGKKGANFVTVRRYQPLMHVDYLSPSELVVVERPWFGIAEKLPGVIRKKKYGT</sequence>
<evidence type="ECO:0000313" key="4">
    <source>
        <dbReference type="Proteomes" id="UP000070544"/>
    </source>
</evidence>
<dbReference type="PANTHER" id="PTHR44163">
    <property type="entry name" value="U3 SMALL NUCLEOLAR RNA-ASSOCIATED PROTEIN 4 HOMOLOG"/>
    <property type="match status" value="1"/>
</dbReference>
<feature type="region of interest" description="Disordered" evidence="2">
    <location>
        <begin position="70"/>
        <end position="107"/>
    </location>
</feature>
<dbReference type="AlphaFoldDB" id="A0A139APS9"/>
<dbReference type="OMA" id="STYITEW"/>
<dbReference type="Proteomes" id="UP000070544">
    <property type="component" value="Unassembled WGS sequence"/>
</dbReference>
<dbReference type="GO" id="GO:0034455">
    <property type="term" value="C:t-UTP complex"/>
    <property type="evidence" value="ECO:0007669"/>
    <property type="project" value="TreeGrafter"/>
</dbReference>
<feature type="compositionally biased region" description="Basic and acidic residues" evidence="2">
    <location>
        <begin position="683"/>
        <end position="694"/>
    </location>
</feature>
<reference evidence="3 4" key="1">
    <citation type="journal article" date="2015" name="Genome Biol. Evol.">
        <title>Phylogenomic analyses indicate that early fungi evolved digesting cell walls of algal ancestors of land plants.</title>
        <authorList>
            <person name="Chang Y."/>
            <person name="Wang S."/>
            <person name="Sekimoto S."/>
            <person name="Aerts A.L."/>
            <person name="Choi C."/>
            <person name="Clum A."/>
            <person name="LaButti K.M."/>
            <person name="Lindquist E.A."/>
            <person name="Yee Ngan C."/>
            <person name="Ohm R.A."/>
            <person name="Salamov A.A."/>
            <person name="Grigoriev I.V."/>
            <person name="Spatafora J.W."/>
            <person name="Berbee M.L."/>
        </authorList>
    </citation>
    <scope>NUCLEOTIDE SEQUENCE [LARGE SCALE GENOMIC DNA]</scope>
    <source>
        <strain evidence="3 4">JEL478</strain>
    </source>
</reference>
<dbReference type="STRING" id="1344416.A0A139APS9"/>
<dbReference type="PROSITE" id="PS50082">
    <property type="entry name" value="WD_REPEATS_2"/>
    <property type="match status" value="1"/>
</dbReference>
<accession>A0A139APS9</accession>
<name>A0A139APS9_GONPJ</name>
<feature type="region of interest" description="Disordered" evidence="2">
    <location>
        <begin position="673"/>
        <end position="768"/>
    </location>
</feature>
<feature type="region of interest" description="Disordered" evidence="2">
    <location>
        <begin position="807"/>
        <end position="832"/>
    </location>
</feature>
<evidence type="ECO:0000256" key="1">
    <source>
        <dbReference type="PROSITE-ProRule" id="PRU00221"/>
    </source>
</evidence>
<evidence type="ECO:0000256" key="2">
    <source>
        <dbReference type="SAM" id="MobiDB-lite"/>
    </source>
</evidence>
<organism evidence="3 4">
    <name type="scientific">Gonapodya prolifera (strain JEL478)</name>
    <name type="common">Monoblepharis prolifera</name>
    <dbReference type="NCBI Taxonomy" id="1344416"/>
    <lineage>
        <taxon>Eukaryota</taxon>
        <taxon>Fungi</taxon>
        <taxon>Fungi incertae sedis</taxon>
        <taxon>Chytridiomycota</taxon>
        <taxon>Chytridiomycota incertae sedis</taxon>
        <taxon>Monoblepharidomycetes</taxon>
        <taxon>Monoblepharidales</taxon>
        <taxon>Gonapodyaceae</taxon>
        <taxon>Gonapodya</taxon>
    </lineage>
</organism>
<keyword evidence="4" id="KW-1185">Reference proteome</keyword>
<gene>
    <name evidence="3" type="ORF">M427DRAFT_211782</name>
</gene>
<dbReference type="InterPro" id="IPR036322">
    <property type="entry name" value="WD40_repeat_dom_sf"/>
</dbReference>
<dbReference type="InterPro" id="IPR046351">
    <property type="entry name" value="UTP4"/>
</dbReference>
<dbReference type="InterPro" id="IPR001680">
    <property type="entry name" value="WD40_rpt"/>
</dbReference>
<feature type="repeat" description="WD" evidence="1">
    <location>
        <begin position="181"/>
        <end position="222"/>
    </location>
</feature>
<dbReference type="GO" id="GO:0000462">
    <property type="term" value="P:maturation of SSU-rRNA from tricistronic rRNA transcript (SSU-rRNA, 5.8S rRNA, LSU-rRNA)"/>
    <property type="evidence" value="ECO:0007669"/>
    <property type="project" value="InterPro"/>
</dbReference>
<feature type="compositionally biased region" description="Basic residues" evidence="2">
    <location>
        <begin position="716"/>
        <end position="729"/>
    </location>
</feature>
<evidence type="ECO:0000313" key="3">
    <source>
        <dbReference type="EMBL" id="KXS18495.1"/>
    </source>
</evidence>
<dbReference type="OrthoDB" id="8883818at2759"/>
<dbReference type="EMBL" id="KQ965742">
    <property type="protein sequence ID" value="KXS18495.1"/>
    <property type="molecule type" value="Genomic_DNA"/>
</dbReference>
<dbReference type="GO" id="GO:0030686">
    <property type="term" value="C:90S preribosome"/>
    <property type="evidence" value="ECO:0007669"/>
    <property type="project" value="InterPro"/>
</dbReference>
<protein>
    <submittedName>
        <fullName evidence="3">WD40 repeat-like protein</fullName>
    </submittedName>
</protein>
<dbReference type="SMART" id="SM00320">
    <property type="entry name" value="WD40"/>
    <property type="match status" value="8"/>
</dbReference>
<keyword evidence="1" id="KW-0853">WD repeat</keyword>
<dbReference type="SUPFAM" id="SSF50978">
    <property type="entry name" value="WD40 repeat-like"/>
    <property type="match status" value="1"/>
</dbReference>
<feature type="compositionally biased region" description="Acidic residues" evidence="2">
    <location>
        <begin position="73"/>
        <end position="91"/>
    </location>
</feature>
<dbReference type="InterPro" id="IPR015943">
    <property type="entry name" value="WD40/YVTN_repeat-like_dom_sf"/>
</dbReference>
<proteinExistence type="predicted"/>
<dbReference type="GO" id="GO:0003723">
    <property type="term" value="F:RNA binding"/>
    <property type="evidence" value="ECO:0007669"/>
    <property type="project" value="TreeGrafter"/>
</dbReference>
<dbReference type="Pfam" id="PF00400">
    <property type="entry name" value="WD40"/>
    <property type="match status" value="1"/>
</dbReference>